<dbReference type="Proteomes" id="UP001341245">
    <property type="component" value="Unassembled WGS sequence"/>
</dbReference>
<evidence type="ECO:0008006" key="4">
    <source>
        <dbReference type="Google" id="ProtNLM"/>
    </source>
</evidence>
<keyword evidence="3" id="KW-1185">Reference proteome</keyword>
<dbReference type="InterPro" id="IPR023213">
    <property type="entry name" value="CAT-like_dom_sf"/>
</dbReference>
<evidence type="ECO:0000256" key="1">
    <source>
        <dbReference type="ARBA" id="ARBA00022679"/>
    </source>
</evidence>
<protein>
    <recommendedName>
        <fullName evidence="4">Transferase</fullName>
    </recommendedName>
</protein>
<reference evidence="2 3" key="1">
    <citation type="submission" date="2023-11" db="EMBL/GenBank/DDBJ databases">
        <title>Draft genome sequence and annotation of the polyextremotolerant black yeast-like fungus Aureobasidium pullulans NRRL 62042.</title>
        <authorList>
            <person name="Dielentheis-Frenken M.R.E."/>
            <person name="Wibberg D."/>
            <person name="Blank L.M."/>
            <person name="Tiso T."/>
        </authorList>
    </citation>
    <scope>NUCLEOTIDE SEQUENCE [LARGE SCALE GENOMIC DNA]</scope>
    <source>
        <strain evidence="2 3">NRRL 62042</strain>
    </source>
</reference>
<organism evidence="2 3">
    <name type="scientific">Aureobasidium pullulans</name>
    <name type="common">Black yeast</name>
    <name type="synonym">Pullularia pullulans</name>
    <dbReference type="NCBI Taxonomy" id="5580"/>
    <lineage>
        <taxon>Eukaryota</taxon>
        <taxon>Fungi</taxon>
        <taxon>Dikarya</taxon>
        <taxon>Ascomycota</taxon>
        <taxon>Pezizomycotina</taxon>
        <taxon>Dothideomycetes</taxon>
        <taxon>Dothideomycetidae</taxon>
        <taxon>Dothideales</taxon>
        <taxon>Saccotheciaceae</taxon>
        <taxon>Aureobasidium</taxon>
    </lineage>
</organism>
<evidence type="ECO:0000313" key="2">
    <source>
        <dbReference type="EMBL" id="KAK6005920.1"/>
    </source>
</evidence>
<dbReference type="InterPro" id="IPR050317">
    <property type="entry name" value="Plant_Fungal_Acyltransferase"/>
</dbReference>
<proteinExistence type="predicted"/>
<keyword evidence="1" id="KW-0808">Transferase</keyword>
<dbReference type="PANTHER" id="PTHR31642:SF310">
    <property type="entry name" value="FATTY ALCOHOL:CAFFEOYL-COA ACYLTRANSFERASE"/>
    <property type="match status" value="1"/>
</dbReference>
<sequence length="281" mass="31113">MTANNKSPVFSTKTSRRVFPAVVEEHVTTKPLSILDASVARFAPCSAIWFFDAEPSVDAREPVLFQSLDLSFRQTLSKWSHWSSQLRWVVETDGLSTPHLGQPVITYGGDSTVGVDWTIVTCDTELESIVPSREARSTTDKVWMATNLPPELQAPSKLAFSNLADFEGLPDVAVQLTAFKCGGWSVHIKLAHCLSDAQSLVTFMHAWAAQSRKSESVLSQPVFDPETLDRHAGILDLEQPAPEIVANLRFLPMHRFDWWKTKAPGFPDWALASYAATMPAS</sequence>
<accession>A0ABR0TPQ4</accession>
<gene>
    <name evidence="2" type="ORF">QM012_007562</name>
</gene>
<dbReference type="Gene3D" id="3.30.559.10">
    <property type="entry name" value="Chloramphenicol acetyltransferase-like domain"/>
    <property type="match status" value="1"/>
</dbReference>
<dbReference type="Pfam" id="PF02458">
    <property type="entry name" value="Transferase"/>
    <property type="match status" value="1"/>
</dbReference>
<dbReference type="EMBL" id="JASGXD010000005">
    <property type="protein sequence ID" value="KAK6005920.1"/>
    <property type="molecule type" value="Genomic_DNA"/>
</dbReference>
<dbReference type="PANTHER" id="PTHR31642">
    <property type="entry name" value="TRICHOTHECENE 3-O-ACETYLTRANSFERASE"/>
    <property type="match status" value="1"/>
</dbReference>
<name>A0ABR0TPQ4_AURPU</name>
<evidence type="ECO:0000313" key="3">
    <source>
        <dbReference type="Proteomes" id="UP001341245"/>
    </source>
</evidence>
<comment type="caution">
    <text evidence="2">The sequence shown here is derived from an EMBL/GenBank/DDBJ whole genome shotgun (WGS) entry which is preliminary data.</text>
</comment>